<dbReference type="SUPFAM" id="SSF55785">
    <property type="entry name" value="PYP-like sensor domain (PAS domain)"/>
    <property type="match status" value="1"/>
</dbReference>
<dbReference type="NCBIfam" id="TIGR00254">
    <property type="entry name" value="GGDEF"/>
    <property type="match status" value="1"/>
</dbReference>
<dbReference type="InterPro" id="IPR035919">
    <property type="entry name" value="EAL_sf"/>
</dbReference>
<dbReference type="Pfam" id="PF00563">
    <property type="entry name" value="EAL"/>
    <property type="match status" value="1"/>
</dbReference>
<dbReference type="CDD" id="cd00130">
    <property type="entry name" value="PAS"/>
    <property type="match status" value="1"/>
</dbReference>
<sequence length="572" mass="63213">MTTPLLPSVMASCLTSEQLLRHLYLNLRDYAILTVDPQGLITSWNLGAELIFGYAPDDIIGQHVACLFTREDRDQGVPWQELRSAREWHRAADYRWHVRRGGALFWADGVTTVMPDADGGGEPAGYLKILRDVTTSKRAQDEIRRLATIDVLTGLANRAAFDARRAELISFAERGNQLLLLLLIDLDRFKQVNDELGHQAGDLLLQLVAQRMRSVCRESDFVARLGGDEFALMHLHAPSPASGGVLAEKLLAELARPFQIADHAVQISASIGIAVCPLDANLPESLLRKADLALYHAKQSGRNCYHFYTAELDRIAHRKNADHTEMRQLMHGHRCALAYQPIVDANSNTIAMEALLRLPGHLGQQPVEYAVGLAAEMGLLPQLGCWVTRQAFAQLRQWMDQGVHDLRVCVNTCAKELLDDSYLDQLDSALAEYGLRAGDIEIELTERDAIALEQNGSKIVDQLHARGFRLSLDDFGTGYSSLSYLRTLPVTTIKLDKSFLRDVPDNADANAVVRTVILLASELRLSVIAEGVESTAQADFLSDAGCGVFQGFLYARPLSAADATAWLQQRAV</sequence>
<dbReference type="InterPro" id="IPR000700">
    <property type="entry name" value="PAS-assoc_C"/>
</dbReference>
<keyword evidence="6" id="KW-1185">Reference proteome</keyword>
<protein>
    <submittedName>
        <fullName evidence="5">EAL domain-containing protein</fullName>
    </submittedName>
</protein>
<dbReference type="FunFam" id="3.30.70.270:FF:000001">
    <property type="entry name" value="Diguanylate cyclase domain protein"/>
    <property type="match status" value="1"/>
</dbReference>
<dbReference type="PROSITE" id="PS50113">
    <property type="entry name" value="PAC"/>
    <property type="match status" value="1"/>
</dbReference>
<dbReference type="NCBIfam" id="TIGR00229">
    <property type="entry name" value="sensory_box"/>
    <property type="match status" value="1"/>
</dbReference>
<gene>
    <name evidence="5" type="ORF">E4L98_26530</name>
</gene>
<evidence type="ECO:0000313" key="5">
    <source>
        <dbReference type="EMBL" id="TFW15539.1"/>
    </source>
</evidence>
<organism evidence="5 6">
    <name type="scientific">Duganella callida</name>
    <dbReference type="NCBI Taxonomy" id="2561932"/>
    <lineage>
        <taxon>Bacteria</taxon>
        <taxon>Pseudomonadati</taxon>
        <taxon>Pseudomonadota</taxon>
        <taxon>Betaproteobacteria</taxon>
        <taxon>Burkholderiales</taxon>
        <taxon>Oxalobacteraceae</taxon>
        <taxon>Telluria group</taxon>
        <taxon>Duganella</taxon>
    </lineage>
</organism>
<dbReference type="InterPro" id="IPR035965">
    <property type="entry name" value="PAS-like_dom_sf"/>
</dbReference>
<dbReference type="SMART" id="SM00091">
    <property type="entry name" value="PAS"/>
    <property type="match status" value="1"/>
</dbReference>
<dbReference type="SUPFAM" id="SSF141868">
    <property type="entry name" value="EAL domain-like"/>
    <property type="match status" value="1"/>
</dbReference>
<dbReference type="AlphaFoldDB" id="A0A4Y9S686"/>
<feature type="domain" description="EAL" evidence="3">
    <location>
        <begin position="319"/>
        <end position="571"/>
    </location>
</feature>
<evidence type="ECO:0000259" key="1">
    <source>
        <dbReference type="PROSITE" id="PS50112"/>
    </source>
</evidence>
<dbReference type="SMART" id="SM00267">
    <property type="entry name" value="GGDEF"/>
    <property type="match status" value="1"/>
</dbReference>
<dbReference type="Proteomes" id="UP000297729">
    <property type="component" value="Unassembled WGS sequence"/>
</dbReference>
<feature type="domain" description="PAC" evidence="2">
    <location>
        <begin position="90"/>
        <end position="145"/>
    </location>
</feature>
<dbReference type="PROSITE" id="PS50112">
    <property type="entry name" value="PAS"/>
    <property type="match status" value="1"/>
</dbReference>
<dbReference type="GO" id="GO:0003824">
    <property type="term" value="F:catalytic activity"/>
    <property type="evidence" value="ECO:0007669"/>
    <property type="project" value="UniProtKB-ARBA"/>
</dbReference>
<dbReference type="Pfam" id="PF00990">
    <property type="entry name" value="GGDEF"/>
    <property type="match status" value="1"/>
</dbReference>
<dbReference type="InterPro" id="IPR000014">
    <property type="entry name" value="PAS"/>
</dbReference>
<comment type="caution">
    <text evidence="5">The sequence shown here is derived from an EMBL/GenBank/DDBJ whole genome shotgun (WGS) entry which is preliminary data.</text>
</comment>
<dbReference type="CDD" id="cd01948">
    <property type="entry name" value="EAL"/>
    <property type="match status" value="1"/>
</dbReference>
<proteinExistence type="predicted"/>
<dbReference type="Pfam" id="PF13426">
    <property type="entry name" value="PAS_9"/>
    <property type="match status" value="1"/>
</dbReference>
<dbReference type="OrthoDB" id="9813903at2"/>
<feature type="domain" description="PAS" evidence="1">
    <location>
        <begin position="16"/>
        <end position="74"/>
    </location>
</feature>
<feature type="domain" description="GGDEF" evidence="4">
    <location>
        <begin position="177"/>
        <end position="310"/>
    </location>
</feature>
<dbReference type="InterPro" id="IPR001633">
    <property type="entry name" value="EAL_dom"/>
</dbReference>
<evidence type="ECO:0000259" key="2">
    <source>
        <dbReference type="PROSITE" id="PS50113"/>
    </source>
</evidence>
<dbReference type="Gene3D" id="3.20.20.450">
    <property type="entry name" value="EAL domain"/>
    <property type="match status" value="1"/>
</dbReference>
<dbReference type="PROSITE" id="PS50887">
    <property type="entry name" value="GGDEF"/>
    <property type="match status" value="1"/>
</dbReference>
<dbReference type="InterPro" id="IPR052155">
    <property type="entry name" value="Biofilm_reg_signaling"/>
</dbReference>
<accession>A0A4Y9S686</accession>
<dbReference type="Gene3D" id="3.30.450.20">
    <property type="entry name" value="PAS domain"/>
    <property type="match status" value="1"/>
</dbReference>
<dbReference type="SUPFAM" id="SSF55073">
    <property type="entry name" value="Nucleotide cyclase"/>
    <property type="match status" value="1"/>
</dbReference>
<evidence type="ECO:0000259" key="4">
    <source>
        <dbReference type="PROSITE" id="PS50887"/>
    </source>
</evidence>
<dbReference type="PROSITE" id="PS50883">
    <property type="entry name" value="EAL"/>
    <property type="match status" value="1"/>
</dbReference>
<reference evidence="5 6" key="1">
    <citation type="submission" date="2019-03" db="EMBL/GenBank/DDBJ databases">
        <title>Draft Genome Sequence of Duganella callidus sp. nov., a Novel Duganella Species Isolated from Cultivated Soil.</title>
        <authorList>
            <person name="Raths R."/>
            <person name="Peta V."/>
            <person name="Bucking H."/>
        </authorList>
    </citation>
    <scope>NUCLEOTIDE SEQUENCE [LARGE SCALE GENOMIC DNA]</scope>
    <source>
        <strain evidence="5 6">DN04</strain>
    </source>
</reference>
<dbReference type="InterPro" id="IPR029787">
    <property type="entry name" value="Nucleotide_cyclase"/>
</dbReference>
<dbReference type="PANTHER" id="PTHR44757:SF2">
    <property type="entry name" value="BIOFILM ARCHITECTURE MAINTENANCE PROTEIN MBAA"/>
    <property type="match status" value="1"/>
</dbReference>
<dbReference type="RefSeq" id="WP_135204537.1">
    <property type="nucleotide sequence ID" value="NZ_SPVG01000253.1"/>
</dbReference>
<name>A0A4Y9S686_9BURK</name>
<evidence type="ECO:0000313" key="6">
    <source>
        <dbReference type="Proteomes" id="UP000297729"/>
    </source>
</evidence>
<dbReference type="SMART" id="SM00052">
    <property type="entry name" value="EAL"/>
    <property type="match status" value="1"/>
</dbReference>
<dbReference type="PANTHER" id="PTHR44757">
    <property type="entry name" value="DIGUANYLATE CYCLASE DGCP"/>
    <property type="match status" value="1"/>
</dbReference>
<dbReference type="Gene3D" id="3.30.70.270">
    <property type="match status" value="1"/>
</dbReference>
<evidence type="ECO:0000259" key="3">
    <source>
        <dbReference type="PROSITE" id="PS50883"/>
    </source>
</evidence>
<dbReference type="InterPro" id="IPR000160">
    <property type="entry name" value="GGDEF_dom"/>
</dbReference>
<dbReference type="CDD" id="cd01949">
    <property type="entry name" value="GGDEF"/>
    <property type="match status" value="1"/>
</dbReference>
<dbReference type="InterPro" id="IPR043128">
    <property type="entry name" value="Rev_trsase/Diguanyl_cyclase"/>
</dbReference>
<dbReference type="EMBL" id="SPVG01000253">
    <property type="protein sequence ID" value="TFW15539.1"/>
    <property type="molecule type" value="Genomic_DNA"/>
</dbReference>